<organism evidence="6 7">
    <name type="scientific">Elysia crispata</name>
    <name type="common">lettuce slug</name>
    <dbReference type="NCBI Taxonomy" id="231223"/>
    <lineage>
        <taxon>Eukaryota</taxon>
        <taxon>Metazoa</taxon>
        <taxon>Spiralia</taxon>
        <taxon>Lophotrochozoa</taxon>
        <taxon>Mollusca</taxon>
        <taxon>Gastropoda</taxon>
        <taxon>Heterobranchia</taxon>
        <taxon>Euthyneura</taxon>
        <taxon>Panpulmonata</taxon>
        <taxon>Sacoglossa</taxon>
        <taxon>Placobranchoidea</taxon>
        <taxon>Plakobranchidae</taxon>
        <taxon>Elysia</taxon>
    </lineage>
</organism>
<accession>A0AAE1ALR2</accession>
<comment type="subcellular location">
    <subcellularLocation>
        <location evidence="1">Nucleus</location>
    </subcellularLocation>
</comment>
<dbReference type="GO" id="GO:0031298">
    <property type="term" value="C:replication fork protection complex"/>
    <property type="evidence" value="ECO:0007669"/>
    <property type="project" value="TreeGrafter"/>
</dbReference>
<reference evidence="6" key="1">
    <citation type="journal article" date="2023" name="G3 (Bethesda)">
        <title>A reference genome for the long-term kleptoplast-retaining sea slug Elysia crispata morphotype clarki.</title>
        <authorList>
            <person name="Eastman K.E."/>
            <person name="Pendleton A.L."/>
            <person name="Shaikh M.A."/>
            <person name="Suttiyut T."/>
            <person name="Ogas R."/>
            <person name="Tomko P."/>
            <person name="Gavelis G."/>
            <person name="Widhalm J.R."/>
            <person name="Wisecaver J.H."/>
        </authorList>
    </citation>
    <scope>NUCLEOTIDE SEQUENCE</scope>
    <source>
        <strain evidence="6">ECLA1</strain>
    </source>
</reference>
<gene>
    <name evidence="6" type="ORF">RRG08_040959</name>
</gene>
<feature type="region of interest" description="Disordered" evidence="4">
    <location>
        <begin position="234"/>
        <end position="253"/>
    </location>
</feature>
<evidence type="ECO:0000256" key="2">
    <source>
        <dbReference type="ARBA" id="ARBA00023242"/>
    </source>
</evidence>
<dbReference type="GO" id="GO:0006281">
    <property type="term" value="P:DNA repair"/>
    <property type="evidence" value="ECO:0007669"/>
    <property type="project" value="TreeGrafter"/>
</dbReference>
<dbReference type="Proteomes" id="UP001283361">
    <property type="component" value="Unassembled WGS sequence"/>
</dbReference>
<dbReference type="GO" id="GO:0003677">
    <property type="term" value="F:DNA binding"/>
    <property type="evidence" value="ECO:0007669"/>
    <property type="project" value="TreeGrafter"/>
</dbReference>
<evidence type="ECO:0000256" key="3">
    <source>
        <dbReference type="ARBA" id="ARBA00023306"/>
    </source>
</evidence>
<dbReference type="InterPro" id="IPR006906">
    <property type="entry name" value="Timeless_N"/>
</dbReference>
<sequence length="673" mass="78390">MDVELQATCSALGYLEGSEYVKEPDCLETVKDLIRFLRRDTDVCDIRRQLGNAQILQNDLVPIVKAYYEDKDLFDTVIKLLVNLTQPVISCFNNEIPDEKTLRNNCLEVEGYLQDYKEAFIDEDLFGILATKIKIILKMEWDERREEDKLQLERLFMLVRNVLMVPADANREQRTEDDASTHDQVLWAMHTSGLEDLILYVASSDRERNHLCMHVMEIITLMFKEQEPDTLASAGVHRSMTEKEKDQRELEQAREREKALKKANILKFSGRHSRFGGTFVLKDIKSISENDVIYHKPLCEVKRFSYDEGKNRKKISKNRAPIKTDDPKRRSTLSMRLSLKEFCVQFLINAYNPLMRAVKDALTRKSAQDNDETFYLWAMRFFMEFCRLHCQRIDFISETMSMSAFHYIYTQLCTYYESVRLGKGEECKIWGRRSHLALKAYQELLRTLDFMSRSNDKQIRESAKVIQSNVFYMMEYRDVFVTLLKNFKESQCSRAYLRDLVESTHIFLKMLETFTKKNKNLVVQKKKKKKGKKKKKAIASVELMAEPTEEELETIWSENTSDQVTACLQGRADVPEDIAPFDAASEMGMDQQRVEAMLRIQSSLRDGRPGEAIALFRAAREVWPEGEEFGTADMGEEEEFLALKEIFMAALSHYPENQDSSLLMVGKELDFGF</sequence>
<feature type="domain" description="Timeless N-terminal" evidence="5">
    <location>
        <begin position="19"/>
        <end position="280"/>
    </location>
</feature>
<keyword evidence="2" id="KW-0539">Nucleus</keyword>
<dbReference type="PANTHER" id="PTHR22940">
    <property type="entry name" value="TIMEOUT/TIMELESS-2"/>
    <property type="match status" value="1"/>
</dbReference>
<dbReference type="GO" id="GO:0043111">
    <property type="term" value="P:replication fork arrest"/>
    <property type="evidence" value="ECO:0007669"/>
    <property type="project" value="TreeGrafter"/>
</dbReference>
<comment type="caution">
    <text evidence="6">The sequence shown here is derived from an EMBL/GenBank/DDBJ whole genome shotgun (WGS) entry which is preliminary data.</text>
</comment>
<evidence type="ECO:0000313" key="6">
    <source>
        <dbReference type="EMBL" id="KAK3790039.1"/>
    </source>
</evidence>
<dbReference type="GO" id="GO:0000076">
    <property type="term" value="P:DNA replication checkpoint signaling"/>
    <property type="evidence" value="ECO:0007669"/>
    <property type="project" value="TreeGrafter"/>
</dbReference>
<proteinExistence type="predicted"/>
<dbReference type="EMBL" id="JAWDGP010001591">
    <property type="protein sequence ID" value="KAK3790039.1"/>
    <property type="molecule type" value="Genomic_DNA"/>
</dbReference>
<keyword evidence="3" id="KW-0131">Cell cycle</keyword>
<protein>
    <recommendedName>
        <fullName evidence="5">Timeless N-terminal domain-containing protein</fullName>
    </recommendedName>
</protein>
<feature type="compositionally biased region" description="Basic and acidic residues" evidence="4">
    <location>
        <begin position="239"/>
        <end position="253"/>
    </location>
</feature>
<evidence type="ECO:0000313" key="7">
    <source>
        <dbReference type="Proteomes" id="UP001283361"/>
    </source>
</evidence>
<evidence type="ECO:0000256" key="1">
    <source>
        <dbReference type="ARBA" id="ARBA00004123"/>
    </source>
</evidence>
<dbReference type="Pfam" id="PF04821">
    <property type="entry name" value="TIMELESS"/>
    <property type="match status" value="1"/>
</dbReference>
<evidence type="ECO:0000256" key="4">
    <source>
        <dbReference type="SAM" id="MobiDB-lite"/>
    </source>
</evidence>
<evidence type="ECO:0000259" key="5">
    <source>
        <dbReference type="Pfam" id="PF04821"/>
    </source>
</evidence>
<keyword evidence="7" id="KW-1185">Reference proteome</keyword>
<dbReference type="AlphaFoldDB" id="A0AAE1ALR2"/>
<name>A0AAE1ALR2_9GAST</name>
<dbReference type="PANTHER" id="PTHR22940:SF4">
    <property type="entry name" value="PROTEIN TIMELESS HOMOLOG"/>
    <property type="match status" value="1"/>
</dbReference>
<dbReference type="InterPro" id="IPR044998">
    <property type="entry name" value="Timeless"/>
</dbReference>